<reference evidence="2 3" key="1">
    <citation type="submission" date="2020-08" db="EMBL/GenBank/DDBJ databases">
        <title>Genomic Encyclopedia of Type Strains, Phase IV (KMG-IV): sequencing the most valuable type-strain genomes for metagenomic binning, comparative biology and taxonomic classification.</title>
        <authorList>
            <person name="Goeker M."/>
        </authorList>
    </citation>
    <scope>NUCLEOTIDE SEQUENCE [LARGE SCALE GENOMIC DNA]</scope>
    <source>
        <strain evidence="2 3">YIM 65646</strain>
    </source>
</reference>
<dbReference type="AlphaFoldDB" id="A0A841FU23"/>
<dbReference type="RefSeq" id="WP_184788879.1">
    <property type="nucleotide sequence ID" value="NZ_BONT01000046.1"/>
</dbReference>
<keyword evidence="1" id="KW-0812">Transmembrane</keyword>
<dbReference type="Proteomes" id="UP000548476">
    <property type="component" value="Unassembled WGS sequence"/>
</dbReference>
<keyword evidence="1" id="KW-0472">Membrane</keyword>
<keyword evidence="3" id="KW-1185">Reference proteome</keyword>
<protein>
    <submittedName>
        <fullName evidence="2">Uncharacterized protein</fullName>
    </submittedName>
</protein>
<gene>
    <name evidence="2" type="ORF">HNR73_003897</name>
</gene>
<sequence>MGEMTLWTDIAFVGATLGGAIVIVGALAIWISRLHPAPGGEKELAEVTDLVVNAEAPVAH</sequence>
<organism evidence="2 3">
    <name type="scientific">Phytomonospora endophytica</name>
    <dbReference type="NCBI Taxonomy" id="714109"/>
    <lineage>
        <taxon>Bacteria</taxon>
        <taxon>Bacillati</taxon>
        <taxon>Actinomycetota</taxon>
        <taxon>Actinomycetes</taxon>
        <taxon>Micromonosporales</taxon>
        <taxon>Micromonosporaceae</taxon>
        <taxon>Phytomonospora</taxon>
    </lineage>
</organism>
<comment type="caution">
    <text evidence="2">The sequence shown here is derived from an EMBL/GenBank/DDBJ whole genome shotgun (WGS) entry which is preliminary data.</text>
</comment>
<keyword evidence="1" id="KW-1133">Transmembrane helix</keyword>
<evidence type="ECO:0000256" key="1">
    <source>
        <dbReference type="SAM" id="Phobius"/>
    </source>
</evidence>
<accession>A0A841FU23</accession>
<evidence type="ECO:0000313" key="3">
    <source>
        <dbReference type="Proteomes" id="UP000548476"/>
    </source>
</evidence>
<dbReference type="EMBL" id="JACHGT010000008">
    <property type="protein sequence ID" value="MBB6036029.1"/>
    <property type="molecule type" value="Genomic_DNA"/>
</dbReference>
<feature type="transmembrane region" description="Helical" evidence="1">
    <location>
        <begin position="6"/>
        <end position="31"/>
    </location>
</feature>
<evidence type="ECO:0000313" key="2">
    <source>
        <dbReference type="EMBL" id="MBB6036029.1"/>
    </source>
</evidence>
<proteinExistence type="predicted"/>
<name>A0A841FU23_9ACTN</name>